<evidence type="ECO:0000256" key="3">
    <source>
        <dbReference type="ARBA" id="ARBA00022729"/>
    </source>
</evidence>
<dbReference type="InterPro" id="IPR033985">
    <property type="entry name" value="SusD-like_N"/>
</dbReference>
<dbReference type="AlphaFoldDB" id="A0A3E1NNE9"/>
<dbReference type="OrthoDB" id="5694214at2"/>
<proteinExistence type="inferred from homology"/>
<feature type="domain" description="SusD-like N-terminal" evidence="7">
    <location>
        <begin position="22"/>
        <end position="226"/>
    </location>
</feature>
<organism evidence="8 9">
    <name type="scientific">Deminuibacter soli</name>
    <dbReference type="NCBI Taxonomy" id="2291815"/>
    <lineage>
        <taxon>Bacteria</taxon>
        <taxon>Pseudomonadati</taxon>
        <taxon>Bacteroidota</taxon>
        <taxon>Chitinophagia</taxon>
        <taxon>Chitinophagales</taxon>
        <taxon>Chitinophagaceae</taxon>
        <taxon>Deminuibacter</taxon>
    </lineage>
</organism>
<dbReference type="Pfam" id="PF07980">
    <property type="entry name" value="SusD_RagB"/>
    <property type="match status" value="1"/>
</dbReference>
<keyword evidence="9" id="KW-1185">Reference proteome</keyword>
<dbReference type="CDD" id="cd08977">
    <property type="entry name" value="SusD"/>
    <property type="match status" value="1"/>
</dbReference>
<comment type="subcellular location">
    <subcellularLocation>
        <location evidence="1">Cell outer membrane</location>
    </subcellularLocation>
</comment>
<evidence type="ECO:0000256" key="1">
    <source>
        <dbReference type="ARBA" id="ARBA00004442"/>
    </source>
</evidence>
<dbReference type="RefSeq" id="WP_116845222.1">
    <property type="nucleotide sequence ID" value="NZ_QTJU01000001.1"/>
</dbReference>
<dbReference type="GO" id="GO:0009279">
    <property type="term" value="C:cell outer membrane"/>
    <property type="evidence" value="ECO:0007669"/>
    <property type="project" value="UniProtKB-SubCell"/>
</dbReference>
<dbReference type="PROSITE" id="PS51257">
    <property type="entry name" value="PROKAR_LIPOPROTEIN"/>
    <property type="match status" value="1"/>
</dbReference>
<evidence type="ECO:0000256" key="4">
    <source>
        <dbReference type="ARBA" id="ARBA00023136"/>
    </source>
</evidence>
<dbReference type="InterPro" id="IPR011990">
    <property type="entry name" value="TPR-like_helical_dom_sf"/>
</dbReference>
<sequence>MKRFSQIIMLASVVAAGTGCNKFLEEKNPSNFTQDQFFTSAEQATAAVNELYADMRFITDGAGTYGESPFLLLEYPTGLSESPEAAQSIYNGTLRTLTSDNDNNYFYSWWRGCYKAIANANLSIKRIPGVPMDSVARKQLVGQAYFFRALNYFYLVRIFGAVPYQVEPITGPNDPNLTLGRSSVDSIYSLIVSDLTAAEASGLPNTDNTGRTSLGAVKSLLSSVYLTMAGNPLNKGAEYYKKAADKAAEVINGNWYTLFASYDQLHNQADKNKGEFILQSNYSVAANINSTLCAYMIPRGKGTSNFSDEYGLLRPTSAYFKSYEAGDKRTQERQFYYTKAPLYKDPSQTVEFGAPYLYKYYDAVAATSSTPQSDINWTIMRYAELLLIYAEAANEANGGPTQAAYDAVNQVRRRAGLADLAGLSQQDFKEAVWREKYHELSFENKIWFDMVRTLKVYNTDKGTFENFEGFTFTYGPVLTKKYELFGIPRREIDNNKNLQGHQNEGW</sequence>
<evidence type="ECO:0000313" key="9">
    <source>
        <dbReference type="Proteomes" id="UP000261284"/>
    </source>
</evidence>
<gene>
    <name evidence="8" type="ORF">DXN05_00310</name>
</gene>
<reference evidence="8 9" key="1">
    <citation type="submission" date="2018-08" db="EMBL/GenBank/DDBJ databases">
        <title>Chitinophagaceae sp. K23C18032701, a novel bacterium isolated from forest soil.</title>
        <authorList>
            <person name="Wang C."/>
        </authorList>
    </citation>
    <scope>NUCLEOTIDE SEQUENCE [LARGE SCALE GENOMIC DNA]</scope>
    <source>
        <strain evidence="8 9">K23C18032701</strain>
    </source>
</reference>
<keyword evidence="5" id="KW-0998">Cell outer membrane</keyword>
<evidence type="ECO:0000259" key="7">
    <source>
        <dbReference type="Pfam" id="PF14322"/>
    </source>
</evidence>
<evidence type="ECO:0000259" key="6">
    <source>
        <dbReference type="Pfam" id="PF07980"/>
    </source>
</evidence>
<comment type="caution">
    <text evidence="8">The sequence shown here is derived from an EMBL/GenBank/DDBJ whole genome shotgun (WGS) entry which is preliminary data.</text>
</comment>
<name>A0A3E1NNE9_9BACT</name>
<dbReference type="Pfam" id="PF14322">
    <property type="entry name" value="SusD-like_3"/>
    <property type="match status" value="1"/>
</dbReference>
<protein>
    <submittedName>
        <fullName evidence="8">RagB/SusD family nutrient uptake outer membrane protein</fullName>
    </submittedName>
</protein>
<dbReference type="InterPro" id="IPR012944">
    <property type="entry name" value="SusD_RagB_dom"/>
</dbReference>
<evidence type="ECO:0000313" key="8">
    <source>
        <dbReference type="EMBL" id="RFM29465.1"/>
    </source>
</evidence>
<evidence type="ECO:0000256" key="2">
    <source>
        <dbReference type="ARBA" id="ARBA00006275"/>
    </source>
</evidence>
<dbReference type="Proteomes" id="UP000261284">
    <property type="component" value="Unassembled WGS sequence"/>
</dbReference>
<dbReference type="Gene3D" id="1.25.40.390">
    <property type="match status" value="1"/>
</dbReference>
<dbReference type="EMBL" id="QTJU01000001">
    <property type="protein sequence ID" value="RFM29465.1"/>
    <property type="molecule type" value="Genomic_DNA"/>
</dbReference>
<comment type="similarity">
    <text evidence="2">Belongs to the SusD family.</text>
</comment>
<accession>A0A3E1NNE9</accession>
<feature type="domain" description="RagB/SusD" evidence="6">
    <location>
        <begin position="324"/>
        <end position="506"/>
    </location>
</feature>
<keyword evidence="4" id="KW-0472">Membrane</keyword>
<keyword evidence="3" id="KW-0732">Signal</keyword>
<dbReference type="SUPFAM" id="SSF48452">
    <property type="entry name" value="TPR-like"/>
    <property type="match status" value="1"/>
</dbReference>
<evidence type="ECO:0000256" key="5">
    <source>
        <dbReference type="ARBA" id="ARBA00023237"/>
    </source>
</evidence>